<organism evidence="1 2">
    <name type="scientific">Cronartium quercuum f. sp. fusiforme G11</name>
    <dbReference type="NCBI Taxonomy" id="708437"/>
    <lineage>
        <taxon>Eukaryota</taxon>
        <taxon>Fungi</taxon>
        <taxon>Dikarya</taxon>
        <taxon>Basidiomycota</taxon>
        <taxon>Pucciniomycotina</taxon>
        <taxon>Pucciniomycetes</taxon>
        <taxon>Pucciniales</taxon>
        <taxon>Coleosporiaceae</taxon>
        <taxon>Cronartium</taxon>
    </lineage>
</organism>
<reference evidence="1" key="1">
    <citation type="submission" date="2013-11" db="EMBL/GenBank/DDBJ databases">
        <title>Genome sequence of the fusiform rust pathogen reveals effectors for host alternation and coevolution with pine.</title>
        <authorList>
            <consortium name="DOE Joint Genome Institute"/>
            <person name="Smith K."/>
            <person name="Pendleton A."/>
            <person name="Kubisiak T."/>
            <person name="Anderson C."/>
            <person name="Salamov A."/>
            <person name="Aerts A."/>
            <person name="Riley R."/>
            <person name="Clum A."/>
            <person name="Lindquist E."/>
            <person name="Ence D."/>
            <person name="Campbell M."/>
            <person name="Kronenberg Z."/>
            <person name="Feau N."/>
            <person name="Dhillon B."/>
            <person name="Hamelin R."/>
            <person name="Burleigh J."/>
            <person name="Smith J."/>
            <person name="Yandell M."/>
            <person name="Nelson C."/>
            <person name="Grigoriev I."/>
            <person name="Davis J."/>
        </authorList>
    </citation>
    <scope>NUCLEOTIDE SEQUENCE</scope>
    <source>
        <strain evidence="1">G11</strain>
    </source>
</reference>
<gene>
    <name evidence="1" type="ORF">CROQUDRAFT_654275</name>
</gene>
<evidence type="ECO:0000313" key="2">
    <source>
        <dbReference type="Proteomes" id="UP000886653"/>
    </source>
</evidence>
<proteinExistence type="predicted"/>
<keyword evidence="2" id="KW-1185">Reference proteome</keyword>
<comment type="caution">
    <text evidence="1">The sequence shown here is derived from an EMBL/GenBank/DDBJ whole genome shotgun (WGS) entry which is preliminary data.</text>
</comment>
<dbReference type="EMBL" id="MU167232">
    <property type="protein sequence ID" value="KAG0148918.1"/>
    <property type="molecule type" value="Genomic_DNA"/>
</dbReference>
<sequence>MSSLPTSSCGPYDTFVALKADHSLRLPACLNSLIQSITIPVLDIHASIVAGKAQAHRSSVNTSSFPTQTFLDVDPEETVMDAIGQLLNLLKLLDADILQPMHKLSISVKEIQRRIRLLQHGCKATSSTMELQRLCEILKQSIVLVRALRRNLPSFRRILKRFIYWTDNELMATLASSKQIILGHLDVELEGSNPGPRAKDLKADEQFMGLIDRCVDIVHSSWLLTGRLRRMQRRFHALTQPLESLAFACGSTNANSLTSKAAGHRTRAFTQRPKSIENLFESFLRPLAQFSTINNPACSITIQNLITQLENIQ</sequence>
<name>A0A9P6NMU8_9BASI</name>
<protein>
    <submittedName>
        <fullName evidence="1">Uncharacterized protein</fullName>
    </submittedName>
</protein>
<dbReference type="AlphaFoldDB" id="A0A9P6NMU8"/>
<accession>A0A9P6NMU8</accession>
<dbReference type="OrthoDB" id="2496271at2759"/>
<evidence type="ECO:0000313" key="1">
    <source>
        <dbReference type="EMBL" id="KAG0148918.1"/>
    </source>
</evidence>
<dbReference type="Proteomes" id="UP000886653">
    <property type="component" value="Unassembled WGS sequence"/>
</dbReference>